<dbReference type="InterPro" id="IPR029752">
    <property type="entry name" value="D-isomer_DH_CS1"/>
</dbReference>
<dbReference type="SUPFAM" id="SSF52283">
    <property type="entry name" value="Formate/glycerate dehydrogenase catalytic domain-like"/>
    <property type="match status" value="1"/>
</dbReference>
<dbReference type="RefSeq" id="XP_058341620.1">
    <property type="nucleotide sequence ID" value="XM_058487569.1"/>
</dbReference>
<dbReference type="PROSITE" id="PS00670">
    <property type="entry name" value="D_2_HYDROXYACID_DH_2"/>
    <property type="match status" value="1"/>
</dbReference>
<dbReference type="AlphaFoldDB" id="A0AAD7Y039"/>
<dbReference type="InterPro" id="IPR050418">
    <property type="entry name" value="D-iso_2-hydroxyacid_DH_PdxB"/>
</dbReference>
<evidence type="ECO:0000256" key="8">
    <source>
        <dbReference type="SAM" id="MobiDB-lite"/>
    </source>
</evidence>
<evidence type="ECO:0000313" key="11">
    <source>
        <dbReference type="Proteomes" id="UP001234581"/>
    </source>
</evidence>
<dbReference type="GeneID" id="83214962"/>
<dbReference type="NCBIfam" id="NF008759">
    <property type="entry name" value="PRK11790.1"/>
    <property type="match status" value="1"/>
</dbReference>
<evidence type="ECO:0000256" key="2">
    <source>
        <dbReference type="ARBA" id="ARBA00005854"/>
    </source>
</evidence>
<keyword evidence="4 7" id="KW-0560">Oxidoreductase</keyword>
<feature type="region of interest" description="Disordered" evidence="8">
    <location>
        <begin position="13"/>
        <end position="39"/>
    </location>
</feature>
<dbReference type="InterPro" id="IPR029753">
    <property type="entry name" value="D-isomer_DH_CS"/>
</dbReference>
<dbReference type="GO" id="GO:0006564">
    <property type="term" value="P:L-serine biosynthetic process"/>
    <property type="evidence" value="ECO:0007669"/>
    <property type="project" value="UniProtKB-ARBA"/>
</dbReference>
<dbReference type="GO" id="GO:0051287">
    <property type="term" value="F:NAD binding"/>
    <property type="evidence" value="ECO:0007669"/>
    <property type="project" value="InterPro"/>
</dbReference>
<name>A0AAD7Y039_9FUNG</name>
<evidence type="ECO:0000259" key="9">
    <source>
        <dbReference type="PROSITE" id="PS51671"/>
    </source>
</evidence>
<accession>A0AAD7Y039</accession>
<dbReference type="Proteomes" id="UP001234581">
    <property type="component" value="Unassembled WGS sequence"/>
</dbReference>
<keyword evidence="11" id="KW-1185">Reference proteome</keyword>
<dbReference type="SUPFAM" id="SSF55021">
    <property type="entry name" value="ACT-like"/>
    <property type="match status" value="1"/>
</dbReference>
<evidence type="ECO:0000313" key="10">
    <source>
        <dbReference type="EMBL" id="KAJ8656707.1"/>
    </source>
</evidence>
<dbReference type="InterPro" id="IPR045865">
    <property type="entry name" value="ACT-like_dom_sf"/>
</dbReference>
<protein>
    <recommendedName>
        <fullName evidence="3">phosphoglycerate dehydrogenase</fullName>
        <ecNumber evidence="3">1.1.1.95</ecNumber>
    </recommendedName>
</protein>
<dbReference type="PROSITE" id="PS51671">
    <property type="entry name" value="ACT"/>
    <property type="match status" value="1"/>
</dbReference>
<evidence type="ECO:0000256" key="1">
    <source>
        <dbReference type="ARBA" id="ARBA00005216"/>
    </source>
</evidence>
<keyword evidence="5" id="KW-0520">NAD</keyword>
<reference evidence="10 11" key="1">
    <citation type="submission" date="2023-03" db="EMBL/GenBank/DDBJ databases">
        <title>Genome sequence of Lichtheimia ornata CBS 291.66.</title>
        <authorList>
            <person name="Mohabir J.T."/>
            <person name="Shea T.P."/>
            <person name="Kurbessoian T."/>
            <person name="Berby B."/>
            <person name="Fontaine J."/>
            <person name="Livny J."/>
            <person name="Gnirke A."/>
            <person name="Stajich J.E."/>
            <person name="Cuomo C.A."/>
        </authorList>
    </citation>
    <scope>NUCLEOTIDE SEQUENCE [LARGE SCALE GENOMIC DNA]</scope>
    <source>
        <strain evidence="10">CBS 291.66</strain>
    </source>
</reference>
<dbReference type="Pfam" id="PF00389">
    <property type="entry name" value="2-Hacid_dh"/>
    <property type="match status" value="1"/>
</dbReference>
<evidence type="ECO:0000256" key="3">
    <source>
        <dbReference type="ARBA" id="ARBA00013143"/>
    </source>
</evidence>
<dbReference type="PROSITE" id="PS00065">
    <property type="entry name" value="D_2_HYDROXYACID_DH_1"/>
    <property type="match status" value="1"/>
</dbReference>
<dbReference type="PANTHER" id="PTHR43761:SF1">
    <property type="entry name" value="D-ISOMER SPECIFIC 2-HYDROXYACID DEHYDROGENASE CATALYTIC DOMAIN-CONTAINING PROTEIN-RELATED"/>
    <property type="match status" value="1"/>
</dbReference>
<dbReference type="CDD" id="cd04901">
    <property type="entry name" value="ACT_3PGDH"/>
    <property type="match status" value="1"/>
</dbReference>
<comment type="caution">
    <text evidence="10">The sequence shown here is derived from an EMBL/GenBank/DDBJ whole genome shotgun (WGS) entry which is preliminary data.</text>
</comment>
<organism evidence="10 11">
    <name type="scientific">Lichtheimia ornata</name>
    <dbReference type="NCBI Taxonomy" id="688661"/>
    <lineage>
        <taxon>Eukaryota</taxon>
        <taxon>Fungi</taxon>
        <taxon>Fungi incertae sedis</taxon>
        <taxon>Mucoromycota</taxon>
        <taxon>Mucoromycotina</taxon>
        <taxon>Mucoromycetes</taxon>
        <taxon>Mucorales</taxon>
        <taxon>Lichtheimiaceae</taxon>
        <taxon>Lichtheimia</taxon>
    </lineage>
</organism>
<dbReference type="GO" id="GO:0047545">
    <property type="term" value="F:(S)-2-hydroxyglutarate dehydrogenase activity"/>
    <property type="evidence" value="ECO:0007669"/>
    <property type="project" value="UniProtKB-ARBA"/>
</dbReference>
<dbReference type="InterPro" id="IPR002912">
    <property type="entry name" value="ACT_dom"/>
</dbReference>
<dbReference type="FunFam" id="3.40.50.720:FF:000041">
    <property type="entry name" value="D-3-phosphoglycerate dehydrogenase"/>
    <property type="match status" value="1"/>
</dbReference>
<comment type="similarity">
    <text evidence="2 7">Belongs to the D-isomer specific 2-hydroxyacid dehydrogenase family.</text>
</comment>
<dbReference type="InterPro" id="IPR036291">
    <property type="entry name" value="NAD(P)-bd_dom_sf"/>
</dbReference>
<feature type="domain" description="ACT" evidence="9">
    <location>
        <begin position="383"/>
        <end position="453"/>
    </location>
</feature>
<dbReference type="EC" id="1.1.1.95" evidence="3"/>
<dbReference type="Pfam" id="PF02826">
    <property type="entry name" value="2-Hacid_dh_C"/>
    <property type="match status" value="1"/>
</dbReference>
<sequence length="453" mass="50222">MANDTINNINIQMDQQQQQQQQQQQPTVRRTSFSQPKPKVLRPFNTSEVKILLLENVNETAVKAFKKQGYQVETYSKALVGDELIEKIKDVHVIGIRSKTKLTKQVLDAAHNLLVIGCFCIGTNQVDLHAAATKGIAVFNSPFSNSRSVAELVIGEIITLARQLGDRNREMHQGVWNKVSKGCYEIRGKVLGIVGYGHIGSQLSVLAEAMGMTVYFYDVLQIMPLGTAKQVDTLEELLSVADFVSLHVPELEETKNMMGEREIMGYMKKGSYLLNNARGTVVHLPSLAKALQSGHLAGAAVDVYPKEPAANGPHFKDYPDLLESPNLILTPHIGGSTEEAQRMIGIEVSTALIRFINEGGSLGAVNFPEIDLRAIREEEKVVRVLYIHKNVPGVLREINEIFADHNVEKQYSDSKGDVAYVMADIADVSQEDLHKLYDAINSTTANIRTRVLY</sequence>
<dbReference type="InterPro" id="IPR006140">
    <property type="entry name" value="D-isomer_DH_NAD-bd"/>
</dbReference>
<evidence type="ECO:0000256" key="4">
    <source>
        <dbReference type="ARBA" id="ARBA00023002"/>
    </source>
</evidence>
<comment type="catalytic activity">
    <reaction evidence="6">
        <text>(2R)-3-phosphoglycerate + NAD(+) = 3-phosphooxypyruvate + NADH + H(+)</text>
        <dbReference type="Rhea" id="RHEA:12641"/>
        <dbReference type="ChEBI" id="CHEBI:15378"/>
        <dbReference type="ChEBI" id="CHEBI:18110"/>
        <dbReference type="ChEBI" id="CHEBI:57540"/>
        <dbReference type="ChEBI" id="CHEBI:57945"/>
        <dbReference type="ChEBI" id="CHEBI:58272"/>
        <dbReference type="EC" id="1.1.1.95"/>
    </reaction>
</comment>
<evidence type="ECO:0000256" key="5">
    <source>
        <dbReference type="ARBA" id="ARBA00023027"/>
    </source>
</evidence>
<dbReference type="Gene3D" id="3.30.70.260">
    <property type="match status" value="1"/>
</dbReference>
<dbReference type="SUPFAM" id="SSF51735">
    <property type="entry name" value="NAD(P)-binding Rossmann-fold domains"/>
    <property type="match status" value="1"/>
</dbReference>
<dbReference type="EMBL" id="JARTCD010000037">
    <property type="protein sequence ID" value="KAJ8656707.1"/>
    <property type="molecule type" value="Genomic_DNA"/>
</dbReference>
<feature type="compositionally biased region" description="Polar residues" evidence="8">
    <location>
        <begin position="26"/>
        <end position="35"/>
    </location>
</feature>
<evidence type="ECO:0000256" key="7">
    <source>
        <dbReference type="RuleBase" id="RU003719"/>
    </source>
</evidence>
<proteinExistence type="inferred from homology"/>
<gene>
    <name evidence="10" type="ORF">O0I10_007554</name>
</gene>
<dbReference type="InterPro" id="IPR006139">
    <property type="entry name" value="D-isomer_2_OHA_DH_cat_dom"/>
</dbReference>
<comment type="pathway">
    <text evidence="1">Amino-acid biosynthesis; L-serine biosynthesis; L-serine from 3-phospho-D-glycerate: step 1/3.</text>
</comment>
<dbReference type="GO" id="GO:0004617">
    <property type="term" value="F:phosphoglycerate dehydrogenase activity"/>
    <property type="evidence" value="ECO:0007669"/>
    <property type="project" value="UniProtKB-EC"/>
</dbReference>
<feature type="compositionally biased region" description="Low complexity" evidence="8">
    <location>
        <begin position="15"/>
        <end position="25"/>
    </location>
</feature>
<evidence type="ECO:0000256" key="6">
    <source>
        <dbReference type="ARBA" id="ARBA00048731"/>
    </source>
</evidence>
<dbReference type="Gene3D" id="3.40.50.720">
    <property type="entry name" value="NAD(P)-binding Rossmann-like Domain"/>
    <property type="match status" value="2"/>
</dbReference>
<dbReference type="CDD" id="cd12176">
    <property type="entry name" value="PGDH_3"/>
    <property type="match status" value="1"/>
</dbReference>
<dbReference type="PANTHER" id="PTHR43761">
    <property type="entry name" value="D-ISOMER SPECIFIC 2-HYDROXYACID DEHYDROGENASE FAMILY PROTEIN (AFU_ORTHOLOGUE AFUA_1G13630)"/>
    <property type="match status" value="1"/>
</dbReference>